<dbReference type="WBParaSite" id="RSKR_0001014800.1">
    <property type="protein sequence ID" value="RSKR_0001014800.1"/>
    <property type="gene ID" value="RSKR_0001014800"/>
</dbReference>
<evidence type="ECO:0000313" key="1">
    <source>
        <dbReference type="Proteomes" id="UP000095286"/>
    </source>
</evidence>
<organism evidence="1 2">
    <name type="scientific">Rhabditophanes sp. KR3021</name>
    <dbReference type="NCBI Taxonomy" id="114890"/>
    <lineage>
        <taxon>Eukaryota</taxon>
        <taxon>Metazoa</taxon>
        <taxon>Ecdysozoa</taxon>
        <taxon>Nematoda</taxon>
        <taxon>Chromadorea</taxon>
        <taxon>Rhabditida</taxon>
        <taxon>Tylenchina</taxon>
        <taxon>Panagrolaimomorpha</taxon>
        <taxon>Strongyloidoidea</taxon>
        <taxon>Alloionematidae</taxon>
        <taxon>Rhabditophanes</taxon>
    </lineage>
</organism>
<accession>A0AC35UDG8</accession>
<dbReference type="Proteomes" id="UP000095286">
    <property type="component" value="Unplaced"/>
</dbReference>
<proteinExistence type="predicted"/>
<protein>
    <submittedName>
        <fullName evidence="2">SAM_MT_RSMB_NOP domain-containing protein</fullName>
    </submittedName>
</protein>
<evidence type="ECO:0000313" key="2">
    <source>
        <dbReference type="WBParaSite" id="RSKR_0001014800.1"/>
    </source>
</evidence>
<reference evidence="2" key="1">
    <citation type="submission" date="2016-11" db="UniProtKB">
        <authorList>
            <consortium name="WormBaseParasite"/>
        </authorList>
    </citation>
    <scope>IDENTIFICATION</scope>
    <source>
        <strain evidence="2">KR3021</strain>
    </source>
</reference>
<name>A0AC35UDG8_9BILA</name>
<sequence>MKLADFQVYYQYIHTMANQFKTDGEKFLSLLRVQQILDTPDLKVKSIEWINQKEMHKMVSTRSAHRSVISKPSPLAEPDFGATPGRKTLKKSIKKRLLTKSPSGTPKSLKKKVDGTPVAAPSTTPNTTPKILKKKVTKTPKSVNKTETPSAIPSTPKSVKNGSTPATPAAPNGGQKSETATPKSVKKIETPAGKATPKSVKKVETPVAQVTPKKVSKIETPSSTPKTLKKKITKSGGVTPKSTKKMITKSPSATPKIGKATIEEPMDTVESLGGLELLDSDDEMGDNFSDDGIVLPKLPESALFDGSNDREDDLLPIEEANLDLTQIQEEEFDEFMKEAKSNVEGFVLPSKEEIEVECVPHQLPNLLRERLAGICKVLGGKFKLLCTDGRSRKDYIDAFEAYAGCLYGYNGCLSTRFLSLYPSPDECLKFFEANDNQRPCSIRTNTLKTKKSILRSQLTNRGISCMGAEDWNKSAMIITDTQVAVGATLEYLAGHYFIQGISSMLPVEALAPQPKEKVLDMCAAPAGKTTHMSALMKNTGVLIANDLSKDRLAAVVGNIHRCGATNVVVTNLNACEFPTMYKQYFDRILLDAPCSGTGVIWKDERVKQLRTPDNINHLRSLQRNLLLAAIDSCNANSKTGGYVVYSTCSVLIEENESVVQFALEKRNVKLVPTGIEAGDDGFTRHREHIFHPTMKLCKRFTPHKNNVDGFFVAKLKKVSNDKDQNVHGVVDYAAVEKTQTLE</sequence>